<evidence type="ECO:0000313" key="2">
    <source>
        <dbReference type="EMBL" id="JAT44635.1"/>
    </source>
</evidence>
<feature type="region of interest" description="Disordered" evidence="1">
    <location>
        <begin position="25"/>
        <end position="46"/>
    </location>
</feature>
<feature type="non-terminal residue" evidence="2">
    <location>
        <position position="106"/>
    </location>
</feature>
<name>A0A1D1XQG2_9ARAE</name>
<organism evidence="2">
    <name type="scientific">Anthurium amnicola</name>
    <dbReference type="NCBI Taxonomy" id="1678845"/>
    <lineage>
        <taxon>Eukaryota</taxon>
        <taxon>Viridiplantae</taxon>
        <taxon>Streptophyta</taxon>
        <taxon>Embryophyta</taxon>
        <taxon>Tracheophyta</taxon>
        <taxon>Spermatophyta</taxon>
        <taxon>Magnoliopsida</taxon>
        <taxon>Liliopsida</taxon>
        <taxon>Araceae</taxon>
        <taxon>Pothoideae</taxon>
        <taxon>Potheae</taxon>
        <taxon>Anthurium</taxon>
    </lineage>
</organism>
<dbReference type="AlphaFoldDB" id="A0A1D1XQG2"/>
<feature type="compositionally biased region" description="Polar residues" evidence="1">
    <location>
        <begin position="69"/>
        <end position="84"/>
    </location>
</feature>
<feature type="region of interest" description="Disordered" evidence="1">
    <location>
        <begin position="62"/>
        <end position="84"/>
    </location>
</feature>
<gene>
    <name evidence="2" type="primary">Pla2g12a</name>
    <name evidence="2" type="ORF">g.79870</name>
</gene>
<protein>
    <submittedName>
        <fullName evidence="2">Group XIIA secretory phospholipase A2</fullName>
    </submittedName>
</protein>
<sequence length="106" mass="10935">HVCGALLGTQVSRPPGLLQSLLRETKGEMENNGEDDERPPLNAGKKSVIKIPSYQVAAIDVGGDGGGPASTSCSSAPQPNASSFSQAFSFVKSSEFYSPPPPPPPP</sequence>
<proteinExistence type="predicted"/>
<dbReference type="EMBL" id="GDJX01023301">
    <property type="protein sequence ID" value="JAT44635.1"/>
    <property type="molecule type" value="Transcribed_RNA"/>
</dbReference>
<reference evidence="2" key="1">
    <citation type="submission" date="2015-07" db="EMBL/GenBank/DDBJ databases">
        <title>Transcriptome Assembly of Anthurium amnicola.</title>
        <authorList>
            <person name="Suzuki J."/>
        </authorList>
    </citation>
    <scope>NUCLEOTIDE SEQUENCE</scope>
</reference>
<evidence type="ECO:0000256" key="1">
    <source>
        <dbReference type="SAM" id="MobiDB-lite"/>
    </source>
</evidence>
<accession>A0A1D1XQG2</accession>
<feature type="non-terminal residue" evidence="2">
    <location>
        <position position="1"/>
    </location>
</feature>